<sequence>MLTFGDRLKQRRQQLQLTQTELAQKLNVSRSAVSNWEVGRNYPDLEVLISLSQLLETSVDWLLNDTKPPVINDQPTAAPPLQRKKTRKSIIFLLIGGLLIVLYLLVHNISTIKQTISPIETSVTLIRASERNQWVPTRWNGSPHPKSTPLNPQRLLINAAGNSGTIQVQVSDATGKFHTPAFVLPPGRTRQLKLTGRKTHYRIRIKAKPGQYVLNLR</sequence>
<dbReference type="InterPro" id="IPR010982">
    <property type="entry name" value="Lambda_DNA-bd_dom_sf"/>
</dbReference>
<organism evidence="4 5">
    <name type="scientific">Lapidilactobacillus achengensis</name>
    <dbReference type="NCBI Taxonomy" id="2486000"/>
    <lineage>
        <taxon>Bacteria</taxon>
        <taxon>Bacillati</taxon>
        <taxon>Bacillota</taxon>
        <taxon>Bacilli</taxon>
        <taxon>Lactobacillales</taxon>
        <taxon>Lactobacillaceae</taxon>
        <taxon>Lapidilactobacillus</taxon>
    </lineage>
</organism>
<dbReference type="Gene3D" id="1.10.260.40">
    <property type="entry name" value="lambda repressor-like DNA-binding domains"/>
    <property type="match status" value="1"/>
</dbReference>
<dbReference type="PROSITE" id="PS50943">
    <property type="entry name" value="HTH_CROC1"/>
    <property type="match status" value="1"/>
</dbReference>
<dbReference type="PANTHER" id="PTHR46558:SF11">
    <property type="entry name" value="HTH-TYPE TRANSCRIPTIONAL REGULATOR XRE"/>
    <property type="match status" value="1"/>
</dbReference>
<accession>A0ABW1UL45</accession>
<evidence type="ECO:0000313" key="4">
    <source>
        <dbReference type="EMBL" id="MFC6314664.1"/>
    </source>
</evidence>
<gene>
    <name evidence="4" type="ORF">ACFQHW_03675</name>
</gene>
<dbReference type="Pfam" id="PF01381">
    <property type="entry name" value="HTH_3"/>
    <property type="match status" value="1"/>
</dbReference>
<name>A0ABW1UL45_9LACO</name>
<feature type="transmembrane region" description="Helical" evidence="2">
    <location>
        <begin position="90"/>
        <end position="106"/>
    </location>
</feature>
<dbReference type="Proteomes" id="UP001596310">
    <property type="component" value="Unassembled WGS sequence"/>
</dbReference>
<feature type="domain" description="HTH cro/C1-type" evidence="3">
    <location>
        <begin position="8"/>
        <end position="62"/>
    </location>
</feature>
<reference evidence="5" key="1">
    <citation type="journal article" date="2019" name="Int. J. Syst. Evol. Microbiol.">
        <title>The Global Catalogue of Microorganisms (GCM) 10K type strain sequencing project: providing services to taxonomists for standard genome sequencing and annotation.</title>
        <authorList>
            <consortium name="The Broad Institute Genomics Platform"/>
            <consortium name="The Broad Institute Genome Sequencing Center for Infectious Disease"/>
            <person name="Wu L."/>
            <person name="Ma J."/>
        </authorList>
    </citation>
    <scope>NUCLEOTIDE SEQUENCE [LARGE SCALE GENOMIC DNA]</scope>
    <source>
        <strain evidence="5">CCM 8897</strain>
    </source>
</reference>
<dbReference type="PANTHER" id="PTHR46558">
    <property type="entry name" value="TRACRIPTIONAL REGULATORY PROTEIN-RELATED-RELATED"/>
    <property type="match status" value="1"/>
</dbReference>
<protein>
    <submittedName>
        <fullName evidence="4">Helix-turn-helix domain-containing protein</fullName>
    </submittedName>
</protein>
<dbReference type="SUPFAM" id="SSF47413">
    <property type="entry name" value="lambda repressor-like DNA-binding domains"/>
    <property type="match status" value="1"/>
</dbReference>
<evidence type="ECO:0000256" key="1">
    <source>
        <dbReference type="ARBA" id="ARBA00023125"/>
    </source>
</evidence>
<dbReference type="EMBL" id="JBHSSM010000014">
    <property type="protein sequence ID" value="MFC6314664.1"/>
    <property type="molecule type" value="Genomic_DNA"/>
</dbReference>
<evidence type="ECO:0000313" key="5">
    <source>
        <dbReference type="Proteomes" id="UP001596310"/>
    </source>
</evidence>
<dbReference type="CDD" id="cd00093">
    <property type="entry name" value="HTH_XRE"/>
    <property type="match status" value="1"/>
</dbReference>
<proteinExistence type="predicted"/>
<keyword evidence="5" id="KW-1185">Reference proteome</keyword>
<keyword evidence="1" id="KW-0238">DNA-binding</keyword>
<keyword evidence="2" id="KW-0812">Transmembrane</keyword>
<evidence type="ECO:0000259" key="3">
    <source>
        <dbReference type="PROSITE" id="PS50943"/>
    </source>
</evidence>
<keyword evidence="2" id="KW-0472">Membrane</keyword>
<keyword evidence="2" id="KW-1133">Transmembrane helix</keyword>
<dbReference type="InterPro" id="IPR001387">
    <property type="entry name" value="Cro/C1-type_HTH"/>
</dbReference>
<evidence type="ECO:0000256" key="2">
    <source>
        <dbReference type="SAM" id="Phobius"/>
    </source>
</evidence>
<dbReference type="RefSeq" id="WP_125599277.1">
    <property type="nucleotide sequence ID" value="NZ_JBHSSM010000014.1"/>
</dbReference>
<dbReference type="SMART" id="SM00530">
    <property type="entry name" value="HTH_XRE"/>
    <property type="match status" value="1"/>
</dbReference>
<comment type="caution">
    <text evidence="4">The sequence shown here is derived from an EMBL/GenBank/DDBJ whole genome shotgun (WGS) entry which is preliminary data.</text>
</comment>